<evidence type="ECO:0000313" key="6">
    <source>
        <dbReference type="Proteomes" id="UP000070133"/>
    </source>
</evidence>
<dbReference type="Pfam" id="PF14323">
    <property type="entry name" value="GxGYxYP_C"/>
    <property type="match status" value="1"/>
</dbReference>
<dbReference type="InterPro" id="IPR025832">
    <property type="entry name" value="GxGYxYP_C"/>
</dbReference>
<dbReference type="PANTHER" id="PTHR37321:SF1">
    <property type="entry name" value="EXPORTED PROTEIN"/>
    <property type="match status" value="1"/>
</dbReference>
<dbReference type="PANTHER" id="PTHR37321">
    <property type="entry name" value="EXPORTED PROTEIN-RELATED"/>
    <property type="match status" value="1"/>
</dbReference>
<evidence type="ECO:0000259" key="2">
    <source>
        <dbReference type="Pfam" id="PF16216"/>
    </source>
</evidence>
<evidence type="ECO:0008006" key="7">
    <source>
        <dbReference type="Google" id="ProtNLM"/>
    </source>
</evidence>
<proteinExistence type="predicted"/>
<reference evidence="5 6" key="1">
    <citation type="submission" date="2015-07" db="EMBL/GenBank/DDBJ databases">
        <title>Comparative genomics of the Sigatoka disease complex on banana suggests a link between parallel evolutionary changes in Pseudocercospora fijiensis and Pseudocercospora eumusae and increased virulence on the banana host.</title>
        <authorList>
            <person name="Chang T.-C."/>
            <person name="Salvucci A."/>
            <person name="Crous P.W."/>
            <person name="Stergiopoulos I."/>
        </authorList>
    </citation>
    <scope>NUCLEOTIDE SEQUENCE [LARGE SCALE GENOMIC DNA]</scope>
    <source>
        <strain evidence="5 6">CBS 114824</strain>
    </source>
</reference>
<dbReference type="Gene3D" id="3.20.20.490">
    <property type="entry name" value="GxGYxYP glycoside hydrolase, C-terminal domain"/>
    <property type="match status" value="1"/>
</dbReference>
<evidence type="ECO:0000313" key="5">
    <source>
        <dbReference type="EMBL" id="KXT07658.1"/>
    </source>
</evidence>
<dbReference type="Pfam" id="PF20957">
    <property type="entry name" value="GxGYxYP_N_2nd"/>
    <property type="match status" value="1"/>
</dbReference>
<evidence type="ECO:0000259" key="3">
    <source>
        <dbReference type="Pfam" id="PF20957"/>
    </source>
</evidence>
<dbReference type="Pfam" id="PF20958">
    <property type="entry name" value="GxGYxYP_N_3rd"/>
    <property type="match status" value="1"/>
</dbReference>
<dbReference type="Pfam" id="PF16216">
    <property type="entry name" value="GxGYxYP_N"/>
    <property type="match status" value="1"/>
</dbReference>
<dbReference type="InterPro" id="IPR032626">
    <property type="entry name" value="GxGYxYP_N_1st"/>
</dbReference>
<feature type="domain" description="GxGYxYP putative glycoside hydrolase third N-terminal" evidence="4">
    <location>
        <begin position="350"/>
        <end position="428"/>
    </location>
</feature>
<accession>A0A139HYZ1</accession>
<gene>
    <name evidence="5" type="ORF">AC578_10225</name>
</gene>
<feature type="domain" description="GxGYxYP putative glycoside hydrolase C-terminal" evidence="1">
    <location>
        <begin position="458"/>
        <end position="689"/>
    </location>
</feature>
<dbReference type="InterPro" id="IPR038410">
    <property type="entry name" value="GxGYxYP_C_sf"/>
</dbReference>
<evidence type="ECO:0000259" key="4">
    <source>
        <dbReference type="Pfam" id="PF20958"/>
    </source>
</evidence>
<dbReference type="Proteomes" id="UP000070133">
    <property type="component" value="Unassembled WGS sequence"/>
</dbReference>
<dbReference type="EMBL" id="LFZN01000001">
    <property type="protein sequence ID" value="KXT07658.1"/>
    <property type="molecule type" value="Genomic_DNA"/>
</dbReference>
<feature type="domain" description="GxGYxYP putative glycoside hydrolase second N-terminal" evidence="3">
    <location>
        <begin position="122"/>
        <end position="184"/>
    </location>
</feature>
<comment type="caution">
    <text evidence="5">The sequence shown here is derived from an EMBL/GenBank/DDBJ whole genome shotgun (WGS) entry which is preliminary data.</text>
</comment>
<sequence length="698" mass="76978">MYYLSQCLGLAICYLPHVFSLEWPDERALPIFPDVGTAIDAADITNLTGEEQGLLVSLQGIVNRKEPRIYLYWDKAGEDPEGVNYSHQVWLQGIADQLLVHGGVVHDVASPFQLLDKYRADIKGAVVYDQDVPDTINLATTLAGMHALVIASEELANAHNLPIIKDLRGKFKNKLEVYEYGLTQLYSTTTKRIITAISPQETVQNKEAVWTNITKDTNHTLDASNNATYSIDVSPLLSQSDSDVQIYLRIKDAFEEDGNGPTVSHVLATIDGMTTADFTPGTLEEDAFLVDWGGSSLGDYPWGTRAAGGKAYFVYGFRLPKGSSSLIVNLTMHGQYDIAFTTDLPATKRLNAVFRDYITATSAPCIWLDPNNKDEVPLLHKILDSLNPNSAYMGWFPNGDEMSGVTQTAQKSVYVVAADNFFNGSLMSGLQKLIQKLSPKLGTKAEPYNSLSLKPIENKIYISLTWTEGDNIQYMQHRMRLLWDDTARGKVPMSWTINPLLIDIAPNILSYFQATATENDSFVIGPSGAGYTFPINWPKQDLNLFLDQTSRYAEGTGVGGNSIWIYNRMNSSLVPLSEDIISAYHNALGPDLLGISADTARGAKNPYGINMTSGSGVPVAGLATISGVEQGLARLGNISNDYFDGRTPLFVDCALYAWDTTPGIISILVYRLGEEFEVVSVDSMWEMVRRYHNISMQQ</sequence>
<dbReference type="InterPro" id="IPR048309">
    <property type="entry name" value="GxGYxYP_N_3rd"/>
</dbReference>
<evidence type="ECO:0000259" key="1">
    <source>
        <dbReference type="Pfam" id="PF14323"/>
    </source>
</evidence>
<dbReference type="AlphaFoldDB" id="A0A139HYZ1"/>
<feature type="domain" description="GxGYxYP putative glycoside hydrolase first N-terminal" evidence="2">
    <location>
        <begin position="42"/>
        <end position="119"/>
    </location>
</feature>
<keyword evidence="6" id="KW-1185">Reference proteome</keyword>
<organism evidence="5 6">
    <name type="scientific">Pseudocercospora eumusae</name>
    <dbReference type="NCBI Taxonomy" id="321146"/>
    <lineage>
        <taxon>Eukaryota</taxon>
        <taxon>Fungi</taxon>
        <taxon>Dikarya</taxon>
        <taxon>Ascomycota</taxon>
        <taxon>Pezizomycotina</taxon>
        <taxon>Dothideomycetes</taxon>
        <taxon>Dothideomycetidae</taxon>
        <taxon>Mycosphaerellales</taxon>
        <taxon>Mycosphaerellaceae</taxon>
        <taxon>Pseudocercospora</taxon>
    </lineage>
</organism>
<dbReference type="InterPro" id="IPR048310">
    <property type="entry name" value="GxGYxYP_N_2nd"/>
</dbReference>
<name>A0A139HYZ1_9PEZI</name>
<protein>
    <recommendedName>
        <fullName evidence="7">GxGYxYP putative glycoside hydrolase N-terminal domain-containing protein</fullName>
    </recommendedName>
</protein>
<dbReference type="OrthoDB" id="4814197at2759"/>